<protein>
    <submittedName>
        <fullName evidence="11">Cellulose synthase-like protein G3</fullName>
    </submittedName>
</protein>
<accession>A0A2G3AP89</accession>
<evidence type="ECO:0000256" key="4">
    <source>
        <dbReference type="ARBA" id="ARBA00022692"/>
    </source>
</evidence>
<keyword evidence="12" id="KW-1185">Reference proteome</keyword>
<dbReference type="PANTHER" id="PTHR13301">
    <property type="entry name" value="X-BOX TRANSCRIPTION FACTOR-RELATED"/>
    <property type="match status" value="1"/>
</dbReference>
<dbReference type="GO" id="GO:0005886">
    <property type="term" value="C:plasma membrane"/>
    <property type="evidence" value="ECO:0000318"/>
    <property type="project" value="GO_Central"/>
</dbReference>
<keyword evidence="5" id="KW-1133">Transmembrane helix</keyword>
<dbReference type="EMBL" id="AYRZ02000001">
    <property type="protein sequence ID" value="PHT96061.1"/>
    <property type="molecule type" value="Genomic_DNA"/>
</dbReference>
<evidence type="ECO:0000256" key="2">
    <source>
        <dbReference type="ARBA" id="ARBA00022676"/>
    </source>
</evidence>
<evidence type="ECO:0000256" key="10">
    <source>
        <dbReference type="PIRSR" id="PIRSR605150-3"/>
    </source>
</evidence>
<dbReference type="Gramene" id="PHT96061">
    <property type="protein sequence ID" value="PHT96061"/>
    <property type="gene ID" value="T459_03943"/>
</dbReference>
<evidence type="ECO:0000256" key="9">
    <source>
        <dbReference type="PIRSR" id="PIRSR605150-2"/>
    </source>
</evidence>
<feature type="binding site" evidence="9">
    <location>
        <position position="72"/>
    </location>
    <ligand>
        <name>UDP-alpha-D-glucose</name>
        <dbReference type="ChEBI" id="CHEBI:58885"/>
    </ligand>
</feature>
<dbReference type="GO" id="GO:0016759">
    <property type="term" value="F:cellulose synthase activity"/>
    <property type="evidence" value="ECO:0000318"/>
    <property type="project" value="GO_Central"/>
</dbReference>
<dbReference type="InterPro" id="IPR005150">
    <property type="entry name" value="Cellulose_synth"/>
</dbReference>
<dbReference type="AlphaFoldDB" id="A0A2G3AP89"/>
<evidence type="ECO:0000256" key="5">
    <source>
        <dbReference type="ARBA" id="ARBA00022989"/>
    </source>
</evidence>
<feature type="non-terminal residue" evidence="11">
    <location>
        <position position="446"/>
    </location>
</feature>
<dbReference type="Proteomes" id="UP000222542">
    <property type="component" value="Unassembled WGS sequence"/>
</dbReference>
<feature type="active site" evidence="8">
    <location>
        <position position="341"/>
    </location>
</feature>
<dbReference type="GO" id="GO:0030244">
    <property type="term" value="P:cellulose biosynthetic process"/>
    <property type="evidence" value="ECO:0000318"/>
    <property type="project" value="GO_Central"/>
</dbReference>
<reference evidence="11 12" key="1">
    <citation type="journal article" date="2014" name="Nat. Genet.">
        <title>Genome sequence of the hot pepper provides insights into the evolution of pungency in Capsicum species.</title>
        <authorList>
            <person name="Kim S."/>
            <person name="Park M."/>
            <person name="Yeom S.I."/>
            <person name="Kim Y.M."/>
            <person name="Lee J.M."/>
            <person name="Lee H.A."/>
            <person name="Seo E."/>
            <person name="Choi J."/>
            <person name="Cheong K."/>
            <person name="Kim K.T."/>
            <person name="Jung K."/>
            <person name="Lee G.W."/>
            <person name="Oh S.K."/>
            <person name="Bae C."/>
            <person name="Kim S.B."/>
            <person name="Lee H.Y."/>
            <person name="Kim S.Y."/>
            <person name="Kim M.S."/>
            <person name="Kang B.C."/>
            <person name="Jo Y.D."/>
            <person name="Yang H.B."/>
            <person name="Jeong H.J."/>
            <person name="Kang W.H."/>
            <person name="Kwon J.K."/>
            <person name="Shin C."/>
            <person name="Lim J.Y."/>
            <person name="Park J.H."/>
            <person name="Huh J.H."/>
            <person name="Kim J.S."/>
            <person name="Kim B.D."/>
            <person name="Cohen O."/>
            <person name="Paran I."/>
            <person name="Suh M.C."/>
            <person name="Lee S.B."/>
            <person name="Kim Y.K."/>
            <person name="Shin Y."/>
            <person name="Noh S.J."/>
            <person name="Park J."/>
            <person name="Seo Y.S."/>
            <person name="Kwon S.Y."/>
            <person name="Kim H.A."/>
            <person name="Park J.M."/>
            <person name="Kim H.J."/>
            <person name="Choi S.B."/>
            <person name="Bosland P.W."/>
            <person name="Reeves G."/>
            <person name="Jo S.H."/>
            <person name="Lee B.W."/>
            <person name="Cho H.T."/>
            <person name="Choi H.S."/>
            <person name="Lee M.S."/>
            <person name="Yu Y."/>
            <person name="Do Choi Y."/>
            <person name="Park B.S."/>
            <person name="van Deynze A."/>
            <person name="Ashrafi H."/>
            <person name="Hill T."/>
            <person name="Kim W.T."/>
            <person name="Pai H.S."/>
            <person name="Ahn H.K."/>
            <person name="Yeam I."/>
            <person name="Giovannoni J.J."/>
            <person name="Rose J.K."/>
            <person name="Sorensen I."/>
            <person name="Lee S.J."/>
            <person name="Kim R.W."/>
            <person name="Choi I.Y."/>
            <person name="Choi B.S."/>
            <person name="Lim J.S."/>
            <person name="Lee Y.H."/>
            <person name="Choi D."/>
        </authorList>
    </citation>
    <scope>NUCLEOTIDE SEQUENCE [LARGE SCALE GENOMIC DNA]</scope>
    <source>
        <strain evidence="12">cv. CM334</strain>
    </source>
</reference>
<comment type="caution">
    <text evidence="11">The sequence shown here is derived from an EMBL/GenBank/DDBJ whole genome shotgun (WGS) entry which is preliminary data.</text>
</comment>
<reference evidence="11 12" key="2">
    <citation type="journal article" date="2017" name="Genome Biol.">
        <title>New reference genome sequences of hot pepper reveal the massive evolution of plant disease-resistance genes by retroduplication.</title>
        <authorList>
            <person name="Kim S."/>
            <person name="Park J."/>
            <person name="Yeom S.I."/>
            <person name="Kim Y.M."/>
            <person name="Seo E."/>
            <person name="Kim K.T."/>
            <person name="Kim M.S."/>
            <person name="Lee J.M."/>
            <person name="Cheong K."/>
            <person name="Shin H.S."/>
            <person name="Kim S.B."/>
            <person name="Han K."/>
            <person name="Lee J."/>
            <person name="Park M."/>
            <person name="Lee H.A."/>
            <person name="Lee H.Y."/>
            <person name="Lee Y."/>
            <person name="Oh S."/>
            <person name="Lee J.H."/>
            <person name="Choi E."/>
            <person name="Choi E."/>
            <person name="Lee S.E."/>
            <person name="Jeon J."/>
            <person name="Kim H."/>
            <person name="Choi G."/>
            <person name="Song H."/>
            <person name="Lee J."/>
            <person name="Lee S.C."/>
            <person name="Kwon J.K."/>
            <person name="Lee H.Y."/>
            <person name="Koo N."/>
            <person name="Hong Y."/>
            <person name="Kim R.W."/>
            <person name="Kang W.H."/>
            <person name="Huh J.H."/>
            <person name="Kang B.C."/>
            <person name="Yang T.J."/>
            <person name="Lee Y.H."/>
            <person name="Bennetzen J.L."/>
            <person name="Choi D."/>
        </authorList>
    </citation>
    <scope>NUCLEOTIDE SEQUENCE [LARGE SCALE GENOMIC DNA]</scope>
    <source>
        <strain evidence="12">cv. CM334</strain>
    </source>
</reference>
<name>A0A2G3AP89_CAPAN</name>
<feature type="binding site" evidence="9">
    <location>
        <position position="43"/>
    </location>
    <ligand>
        <name>UDP-alpha-D-glucose</name>
        <dbReference type="ChEBI" id="CHEBI:58885"/>
    </ligand>
</feature>
<dbReference type="Gene3D" id="3.90.550.10">
    <property type="entry name" value="Spore Coat Polysaccharide Biosynthesis Protein SpsA, Chain A"/>
    <property type="match status" value="2"/>
</dbReference>
<feature type="binding site" evidence="10">
    <location>
        <position position="202"/>
    </location>
    <ligand>
        <name>Mn(2+)</name>
        <dbReference type="ChEBI" id="CHEBI:29035"/>
    </ligand>
</feature>
<keyword evidence="3" id="KW-0808">Transferase</keyword>
<evidence type="ECO:0000256" key="6">
    <source>
        <dbReference type="ARBA" id="ARBA00023136"/>
    </source>
</evidence>
<evidence type="ECO:0000256" key="1">
    <source>
        <dbReference type="ARBA" id="ARBA00004127"/>
    </source>
</evidence>
<keyword evidence="2" id="KW-0328">Glycosyltransferase</keyword>
<evidence type="ECO:0000256" key="8">
    <source>
        <dbReference type="PIRSR" id="PIRSR605150-1"/>
    </source>
</evidence>
<feature type="active site" evidence="8">
    <location>
        <position position="72"/>
    </location>
</feature>
<evidence type="ECO:0000313" key="12">
    <source>
        <dbReference type="Proteomes" id="UP000222542"/>
    </source>
</evidence>
<sequence>MWFTSQSFRTRPIAREEFPEMLENFESFPALDVFICTADPYREPPGNVANTALSVLAYDYPTEKLSIYVSDDGGSELTLFALAEAARFAKHWLPFCRENGVVKRCPDAYFSSDNFVKNSQSHKIKMMYENMISRIRNVMERGKVLLANNKDKDITDVFMPNLVYISRQKSKTYPHYFKAGALNVLLRVSRIMTNGPIILTLDCDMYSNDPSTPKRALCYFLDQTLWPNLAYVQTPQRFHGLNWADIYASEFRTIGRMNPLGMDGLCGPNYMGTGCFFRRRAFFGGPSSFVQPEIISGRVANKSIEAQTILEQAHQVASCNYENQTSWGYKMGFRYGSLVEDIHTGYHLHCEGWKSIFCNPKRPAFLGHVPLSLNDVVIQIKRWAMGLLEIAFSKYSPIIFGMWHLGPIMAQCYTHYAFWPIYAIPLTLYAFVPQLALLCGVPIFPK</sequence>
<dbReference type="SUPFAM" id="SSF53448">
    <property type="entry name" value="Nucleotide-diphospho-sugar transferases"/>
    <property type="match status" value="1"/>
</dbReference>
<dbReference type="GO" id="GO:0009833">
    <property type="term" value="P:plant-type primary cell wall biogenesis"/>
    <property type="evidence" value="ECO:0000318"/>
    <property type="project" value="GO_Central"/>
</dbReference>
<evidence type="ECO:0000256" key="7">
    <source>
        <dbReference type="ARBA" id="ARBA00023316"/>
    </source>
</evidence>
<gene>
    <name evidence="11" type="ORF">T459_03943</name>
</gene>
<comment type="subcellular location">
    <subcellularLocation>
        <location evidence="1">Endomembrane system</location>
        <topology evidence="1">Multi-pass membrane protein</topology>
    </subcellularLocation>
</comment>
<dbReference type="OMA" id="NWADIYA"/>
<dbReference type="GO" id="GO:0016760">
    <property type="term" value="F:cellulose synthase (UDP-forming) activity"/>
    <property type="evidence" value="ECO:0007669"/>
    <property type="project" value="InterPro"/>
</dbReference>
<proteinExistence type="predicted"/>
<feature type="binding site" evidence="10">
    <location>
        <position position="178"/>
    </location>
    <ligand>
        <name>Mn(2+)</name>
        <dbReference type="ChEBI" id="CHEBI:29035"/>
    </ligand>
</feature>
<evidence type="ECO:0000313" key="11">
    <source>
        <dbReference type="EMBL" id="PHT96061.1"/>
    </source>
</evidence>
<keyword evidence="7" id="KW-0961">Cell wall biogenesis/degradation</keyword>
<dbReference type="GO" id="GO:0071555">
    <property type="term" value="P:cell wall organization"/>
    <property type="evidence" value="ECO:0007669"/>
    <property type="project" value="UniProtKB-KW"/>
</dbReference>
<dbReference type="InterPro" id="IPR029044">
    <property type="entry name" value="Nucleotide-diphossugar_trans"/>
</dbReference>
<keyword evidence="4" id="KW-0812">Transmembrane</keyword>
<dbReference type="Pfam" id="PF03552">
    <property type="entry name" value="Cellulose_synt"/>
    <property type="match status" value="2"/>
</dbReference>
<keyword evidence="6" id="KW-0472">Membrane</keyword>
<evidence type="ECO:0000256" key="3">
    <source>
        <dbReference type="ARBA" id="ARBA00022679"/>
    </source>
</evidence>
<organism evidence="11 12">
    <name type="scientific">Capsicum annuum</name>
    <name type="common">Capsicum pepper</name>
    <dbReference type="NCBI Taxonomy" id="4072"/>
    <lineage>
        <taxon>Eukaryota</taxon>
        <taxon>Viridiplantae</taxon>
        <taxon>Streptophyta</taxon>
        <taxon>Embryophyta</taxon>
        <taxon>Tracheophyta</taxon>
        <taxon>Spermatophyta</taxon>
        <taxon>Magnoliopsida</taxon>
        <taxon>eudicotyledons</taxon>
        <taxon>Gunneridae</taxon>
        <taxon>Pentapetalae</taxon>
        <taxon>asterids</taxon>
        <taxon>lamiids</taxon>
        <taxon>Solanales</taxon>
        <taxon>Solanaceae</taxon>
        <taxon>Solanoideae</taxon>
        <taxon>Capsiceae</taxon>
        <taxon>Capsicum</taxon>
    </lineage>
</organism>
<dbReference type="GO" id="GO:0012505">
    <property type="term" value="C:endomembrane system"/>
    <property type="evidence" value="ECO:0007669"/>
    <property type="project" value="UniProtKB-SubCell"/>
</dbReference>